<keyword evidence="2" id="KW-1185">Reference proteome</keyword>
<dbReference type="EMBL" id="MU118058">
    <property type="protein sequence ID" value="KAF9646426.1"/>
    <property type="molecule type" value="Genomic_DNA"/>
</dbReference>
<accession>A0ACB6ZBD6</accession>
<gene>
    <name evidence="1" type="ORF">BDM02DRAFT_3099840</name>
</gene>
<sequence length="270" mass="30218">MKYRIQVFCKECVLWMNISHPNILPLIAVKVKPHARKFSMISEMMTNGNILDYINNEKVNRIRLLEDVAKGLEHLHKRDIIHGDLKGSNILINNETPPRACISDFGLCAIVQSKSFGPIGTGVGGTPGYMAPELFSEGAKTSKETDMYAFGMVVYEVITGVCLYRDRRPFELPLLTTRGLRPSRPEDLETVGFGQGTWEFAEKCWNKDGKRHPTAREAAKHFERVARTSTAVDPGPTIPIHEPVGEVHSRLGNSSKGFCECRRHSAVSPR</sequence>
<proteinExistence type="predicted"/>
<comment type="caution">
    <text evidence="1">The sequence shown here is derived from an EMBL/GenBank/DDBJ whole genome shotgun (WGS) entry which is preliminary data.</text>
</comment>
<evidence type="ECO:0000313" key="2">
    <source>
        <dbReference type="Proteomes" id="UP000886501"/>
    </source>
</evidence>
<name>A0ACB6ZBD6_THEGA</name>
<evidence type="ECO:0000313" key="1">
    <source>
        <dbReference type="EMBL" id="KAF9646426.1"/>
    </source>
</evidence>
<dbReference type="Proteomes" id="UP000886501">
    <property type="component" value="Unassembled WGS sequence"/>
</dbReference>
<reference evidence="1" key="2">
    <citation type="journal article" date="2020" name="Nat. Commun.">
        <title>Large-scale genome sequencing of mycorrhizal fungi provides insights into the early evolution of symbiotic traits.</title>
        <authorList>
            <person name="Miyauchi S."/>
            <person name="Kiss E."/>
            <person name="Kuo A."/>
            <person name="Drula E."/>
            <person name="Kohler A."/>
            <person name="Sanchez-Garcia M."/>
            <person name="Morin E."/>
            <person name="Andreopoulos B."/>
            <person name="Barry K.W."/>
            <person name="Bonito G."/>
            <person name="Buee M."/>
            <person name="Carver A."/>
            <person name="Chen C."/>
            <person name="Cichocki N."/>
            <person name="Clum A."/>
            <person name="Culley D."/>
            <person name="Crous P.W."/>
            <person name="Fauchery L."/>
            <person name="Girlanda M."/>
            <person name="Hayes R.D."/>
            <person name="Keri Z."/>
            <person name="LaButti K."/>
            <person name="Lipzen A."/>
            <person name="Lombard V."/>
            <person name="Magnuson J."/>
            <person name="Maillard F."/>
            <person name="Murat C."/>
            <person name="Nolan M."/>
            <person name="Ohm R.A."/>
            <person name="Pangilinan J."/>
            <person name="Pereira M.F."/>
            <person name="Perotto S."/>
            <person name="Peter M."/>
            <person name="Pfister S."/>
            <person name="Riley R."/>
            <person name="Sitrit Y."/>
            <person name="Stielow J.B."/>
            <person name="Szollosi G."/>
            <person name="Zifcakova L."/>
            <person name="Stursova M."/>
            <person name="Spatafora J.W."/>
            <person name="Tedersoo L."/>
            <person name="Vaario L.M."/>
            <person name="Yamada A."/>
            <person name="Yan M."/>
            <person name="Wang P."/>
            <person name="Xu J."/>
            <person name="Bruns T."/>
            <person name="Baldrian P."/>
            <person name="Vilgalys R."/>
            <person name="Dunand C."/>
            <person name="Henrissat B."/>
            <person name="Grigoriev I.V."/>
            <person name="Hibbett D."/>
            <person name="Nagy L.G."/>
            <person name="Martin F.M."/>
        </authorList>
    </citation>
    <scope>NUCLEOTIDE SEQUENCE</scope>
    <source>
        <strain evidence="1">P2</strain>
    </source>
</reference>
<reference evidence="1" key="1">
    <citation type="submission" date="2019-10" db="EMBL/GenBank/DDBJ databases">
        <authorList>
            <consortium name="DOE Joint Genome Institute"/>
            <person name="Kuo A."/>
            <person name="Miyauchi S."/>
            <person name="Kiss E."/>
            <person name="Drula E."/>
            <person name="Kohler A."/>
            <person name="Sanchez-Garcia M."/>
            <person name="Andreopoulos B."/>
            <person name="Barry K.W."/>
            <person name="Bonito G."/>
            <person name="Buee M."/>
            <person name="Carver A."/>
            <person name="Chen C."/>
            <person name="Cichocki N."/>
            <person name="Clum A."/>
            <person name="Culley D."/>
            <person name="Crous P.W."/>
            <person name="Fauchery L."/>
            <person name="Girlanda M."/>
            <person name="Hayes R."/>
            <person name="Keri Z."/>
            <person name="Labutti K."/>
            <person name="Lipzen A."/>
            <person name="Lombard V."/>
            <person name="Magnuson J."/>
            <person name="Maillard F."/>
            <person name="Morin E."/>
            <person name="Murat C."/>
            <person name="Nolan M."/>
            <person name="Ohm R."/>
            <person name="Pangilinan J."/>
            <person name="Pereira M."/>
            <person name="Perotto S."/>
            <person name="Peter M."/>
            <person name="Riley R."/>
            <person name="Sitrit Y."/>
            <person name="Stielow B."/>
            <person name="Szollosi G."/>
            <person name="Zifcakova L."/>
            <person name="Stursova M."/>
            <person name="Spatafora J.W."/>
            <person name="Tedersoo L."/>
            <person name="Vaario L.-M."/>
            <person name="Yamada A."/>
            <person name="Yan M."/>
            <person name="Wang P."/>
            <person name="Xu J."/>
            <person name="Bruns T."/>
            <person name="Baldrian P."/>
            <person name="Vilgalys R."/>
            <person name="Henrissat B."/>
            <person name="Grigoriev I.V."/>
            <person name="Hibbett D."/>
            <person name="Nagy L.G."/>
            <person name="Martin F.M."/>
        </authorList>
    </citation>
    <scope>NUCLEOTIDE SEQUENCE</scope>
    <source>
        <strain evidence="1">P2</strain>
    </source>
</reference>
<organism evidence="1 2">
    <name type="scientific">Thelephora ganbajun</name>
    <name type="common">Ganba fungus</name>
    <dbReference type="NCBI Taxonomy" id="370292"/>
    <lineage>
        <taxon>Eukaryota</taxon>
        <taxon>Fungi</taxon>
        <taxon>Dikarya</taxon>
        <taxon>Basidiomycota</taxon>
        <taxon>Agaricomycotina</taxon>
        <taxon>Agaricomycetes</taxon>
        <taxon>Thelephorales</taxon>
        <taxon>Thelephoraceae</taxon>
        <taxon>Thelephora</taxon>
    </lineage>
</organism>
<protein>
    <submittedName>
        <fullName evidence="1">Kinase-like protein</fullName>
    </submittedName>
</protein>